<evidence type="ECO:0000259" key="8">
    <source>
        <dbReference type="PROSITE" id="PS50157"/>
    </source>
</evidence>
<evidence type="ECO:0000256" key="7">
    <source>
        <dbReference type="PROSITE-ProRule" id="PRU00042"/>
    </source>
</evidence>
<organism evidence="9 10">
    <name type="scientific">Bemisia tabaci</name>
    <name type="common">Sweetpotato whitefly</name>
    <name type="synonym">Aleurodes tabaci</name>
    <dbReference type="NCBI Taxonomy" id="7038"/>
    <lineage>
        <taxon>Eukaryota</taxon>
        <taxon>Metazoa</taxon>
        <taxon>Ecdysozoa</taxon>
        <taxon>Arthropoda</taxon>
        <taxon>Hexapoda</taxon>
        <taxon>Insecta</taxon>
        <taxon>Pterygota</taxon>
        <taxon>Neoptera</taxon>
        <taxon>Paraneoptera</taxon>
        <taxon>Hemiptera</taxon>
        <taxon>Sternorrhyncha</taxon>
        <taxon>Aleyrodoidea</taxon>
        <taxon>Aleyrodidae</taxon>
        <taxon>Aleyrodinae</taxon>
        <taxon>Bemisia</taxon>
    </lineage>
</organism>
<protein>
    <recommendedName>
        <fullName evidence="8">C2H2-type domain-containing protein</fullName>
    </recommendedName>
</protein>
<name>A0A9N9ZXI0_BEMTA</name>
<dbReference type="FunFam" id="3.30.160.60:FF:000448">
    <property type="entry name" value="RE1-silencing transcription factor A"/>
    <property type="match status" value="1"/>
</dbReference>
<keyword evidence="10" id="KW-1185">Reference proteome</keyword>
<dbReference type="GO" id="GO:0008270">
    <property type="term" value="F:zinc ion binding"/>
    <property type="evidence" value="ECO:0007669"/>
    <property type="project" value="UniProtKB-KW"/>
</dbReference>
<keyword evidence="2" id="KW-0479">Metal-binding</keyword>
<dbReference type="GO" id="GO:0005634">
    <property type="term" value="C:nucleus"/>
    <property type="evidence" value="ECO:0007669"/>
    <property type="project" value="UniProtKB-SubCell"/>
</dbReference>
<evidence type="ECO:0000313" key="9">
    <source>
        <dbReference type="EMBL" id="CAH0381275.1"/>
    </source>
</evidence>
<dbReference type="PANTHER" id="PTHR24394">
    <property type="entry name" value="ZINC FINGER PROTEIN"/>
    <property type="match status" value="1"/>
</dbReference>
<evidence type="ECO:0000256" key="3">
    <source>
        <dbReference type="ARBA" id="ARBA00022737"/>
    </source>
</evidence>
<dbReference type="PROSITE" id="PS50157">
    <property type="entry name" value="ZINC_FINGER_C2H2_2"/>
    <property type="match status" value="2"/>
</dbReference>
<evidence type="ECO:0000256" key="2">
    <source>
        <dbReference type="ARBA" id="ARBA00022723"/>
    </source>
</evidence>
<dbReference type="Gene3D" id="3.30.160.60">
    <property type="entry name" value="Classic Zinc Finger"/>
    <property type="match status" value="1"/>
</dbReference>
<accession>A0A9N9ZXI0</accession>
<dbReference type="EMBL" id="OU963862">
    <property type="protein sequence ID" value="CAH0381275.1"/>
    <property type="molecule type" value="Genomic_DNA"/>
</dbReference>
<dbReference type="GO" id="GO:0000981">
    <property type="term" value="F:DNA-binding transcription factor activity, RNA polymerase II-specific"/>
    <property type="evidence" value="ECO:0007669"/>
    <property type="project" value="TreeGrafter"/>
</dbReference>
<reference evidence="9" key="1">
    <citation type="submission" date="2021-12" db="EMBL/GenBank/DDBJ databases">
        <authorList>
            <person name="King R."/>
        </authorList>
    </citation>
    <scope>NUCLEOTIDE SEQUENCE</scope>
</reference>
<keyword evidence="4 7" id="KW-0863">Zinc-finger</keyword>
<evidence type="ECO:0000256" key="6">
    <source>
        <dbReference type="ARBA" id="ARBA00023242"/>
    </source>
</evidence>
<dbReference type="Proteomes" id="UP001152759">
    <property type="component" value="Chromosome 1"/>
</dbReference>
<evidence type="ECO:0000256" key="1">
    <source>
        <dbReference type="ARBA" id="ARBA00004123"/>
    </source>
</evidence>
<evidence type="ECO:0000256" key="4">
    <source>
        <dbReference type="ARBA" id="ARBA00022771"/>
    </source>
</evidence>
<keyword evidence="3" id="KW-0677">Repeat</keyword>
<gene>
    <name evidence="9" type="ORF">BEMITA_LOCUS944</name>
</gene>
<proteinExistence type="predicted"/>
<keyword evidence="5" id="KW-0862">Zinc</keyword>
<dbReference type="PANTHER" id="PTHR24394:SF29">
    <property type="entry name" value="MYONEURIN"/>
    <property type="match status" value="1"/>
</dbReference>
<comment type="subcellular location">
    <subcellularLocation>
        <location evidence="1">Nucleus</location>
    </subcellularLocation>
</comment>
<dbReference type="Pfam" id="PF00096">
    <property type="entry name" value="zf-C2H2"/>
    <property type="match status" value="1"/>
</dbReference>
<dbReference type="InterPro" id="IPR013087">
    <property type="entry name" value="Znf_C2H2_type"/>
</dbReference>
<evidence type="ECO:0000313" key="10">
    <source>
        <dbReference type="Proteomes" id="UP001152759"/>
    </source>
</evidence>
<feature type="domain" description="C2H2-type" evidence="8">
    <location>
        <begin position="72"/>
        <end position="102"/>
    </location>
</feature>
<feature type="domain" description="C2H2-type" evidence="8">
    <location>
        <begin position="32"/>
        <end position="62"/>
    </location>
</feature>
<dbReference type="InterPro" id="IPR036236">
    <property type="entry name" value="Znf_C2H2_sf"/>
</dbReference>
<keyword evidence="6" id="KW-0539">Nucleus</keyword>
<dbReference type="AlphaFoldDB" id="A0A9N9ZXI0"/>
<dbReference type="SUPFAM" id="SSF57667">
    <property type="entry name" value="beta-beta-alpha zinc fingers"/>
    <property type="match status" value="1"/>
</dbReference>
<sequence length="229" mass="26641">MSMIEIILMDAEEIEPLVRRQHLSTKAKDRPFKCDLCSKSFRRKCHLTRHSISELIVSGGRSGARLDDDFPFQCELCLKGFKSRGSVGRHIRYECEFSVDKPEFPCVHPLAAFGALASSLSVQFDPEHSDSSLEAGGPLVPLGVRSLARNRSYDSLNTVERFELQFPNAFRDERQSNLDRMADAMRASGRDRMRRYRARMKQDPLRYEEFKMSERERARRRRLQMQMKM</sequence>
<evidence type="ECO:0000256" key="5">
    <source>
        <dbReference type="ARBA" id="ARBA00022833"/>
    </source>
</evidence>